<gene>
    <name evidence="6" type="ORF">AIOL_004545</name>
</gene>
<feature type="domain" description="GFO/IDH/MocA-like oxidoreductase" evidence="5">
    <location>
        <begin position="132"/>
        <end position="254"/>
    </location>
</feature>
<dbReference type="SUPFAM" id="SSF51735">
    <property type="entry name" value="NAD(P)-binding Rossmann-fold domains"/>
    <property type="match status" value="1"/>
</dbReference>
<dbReference type="AlphaFoldDB" id="A0A0J9H1E3"/>
<accession>A0A0J9H1E3</accession>
<dbReference type="SUPFAM" id="SSF55347">
    <property type="entry name" value="Glyceraldehyde-3-phosphate dehydrogenase-like, C-terminal domain"/>
    <property type="match status" value="1"/>
</dbReference>
<dbReference type="InterPro" id="IPR036291">
    <property type="entry name" value="NAD(P)-bd_dom_sf"/>
</dbReference>
<dbReference type="EMBL" id="LFTY01000002">
    <property type="protein sequence ID" value="KMW59563.1"/>
    <property type="molecule type" value="Genomic_DNA"/>
</dbReference>
<dbReference type="Pfam" id="PF01408">
    <property type="entry name" value="GFO_IDH_MocA"/>
    <property type="match status" value="1"/>
</dbReference>
<dbReference type="SUPFAM" id="SSF51430">
    <property type="entry name" value="NAD(P)-linked oxidoreductase"/>
    <property type="match status" value="1"/>
</dbReference>
<evidence type="ECO:0000259" key="5">
    <source>
        <dbReference type="Pfam" id="PF22725"/>
    </source>
</evidence>
<sequence>MDQVRWGIIGPGAIAGNFAQGLAECDSGRLEAIASRSPERRAAFGHRFGVGLRFDSYAALIASDAVDAIYIATPHPTHAQLSIDALRAGKHVLCEKPAGLVAGEVVAVTEVAAQEGRFFMEGLMYRCHPQIARVVEMIQAGEIGAVRHISAQFGFAAGYDPASRLYDPALAGGAILDVGLYPVSFARLIAGAAQGLPFAEPLQVAGTGALTKDGVDETAFCSLLFEGGVTAELGTAISLAMENTATIIGTKGQIHLPDPWMPGRDAGPSDAVIVIRRDGEECPQGREEHIKDPCILFAHEAELASSAILAGQTQAPAPAPSWADSIGTARVVDAWRAQAGYTLPAETPKGLRRIAGSMPAARPEMPMARIAGLDRDVSKLIIGCDNRDTLAEGAIVWDAWIEAGGNAFDTGFVYGGGRHEAVLGDWIATRGLAKEVVVIAKGAHTPYCTPRAIAAQLEISLERLQLDHAPIYIMHRDNLDVPVGEFMDALNALQAKGLIGAIGGSNWSVARFQEANAYAAANGLNPLTILNNNLSLARMEQPVWPGCISSNDPTTLGFLRDSGTAHLSWSSQARGYFFDVGTRTELPEDTNPDTCFASAGNAERRRRATALASERGVEPFQVAAAWVLEQSFPSFALIGPRSPGEIATTLPALAVSLSPREIAWLNLDTETL</sequence>
<dbReference type="CDD" id="cd19082">
    <property type="entry name" value="AKR_AKR10A1_2"/>
    <property type="match status" value="1"/>
</dbReference>
<evidence type="ECO:0000313" key="7">
    <source>
        <dbReference type="Proteomes" id="UP000037178"/>
    </source>
</evidence>
<dbReference type="Gene3D" id="3.30.360.10">
    <property type="entry name" value="Dihydrodipicolinate Reductase, domain 2"/>
    <property type="match status" value="1"/>
</dbReference>
<comment type="caution">
    <text evidence="6">The sequence shown here is derived from an EMBL/GenBank/DDBJ whole genome shotgun (WGS) entry which is preliminary data.</text>
</comment>
<reference evidence="6 7" key="1">
    <citation type="submission" date="2015-06" db="EMBL/GenBank/DDBJ databases">
        <title>Draft genome sequence of an Alphaproteobacteria species associated to the Mediterranean sponge Oscarella lobularis.</title>
        <authorList>
            <person name="Jourda C."/>
            <person name="Santini S."/>
            <person name="Claverie J.-M."/>
        </authorList>
    </citation>
    <scope>NUCLEOTIDE SEQUENCE [LARGE SCALE GENOMIC DNA]</scope>
    <source>
        <strain evidence="6">IGS</strain>
    </source>
</reference>
<evidence type="ECO:0000256" key="2">
    <source>
        <dbReference type="ARBA" id="ARBA00023002"/>
    </source>
</evidence>
<dbReference type="RefSeq" id="WP_049645021.1">
    <property type="nucleotide sequence ID" value="NZ_LFTY01000002.1"/>
</dbReference>
<evidence type="ECO:0000313" key="6">
    <source>
        <dbReference type="EMBL" id="KMW59563.1"/>
    </source>
</evidence>
<keyword evidence="7" id="KW-1185">Reference proteome</keyword>
<name>A0A0J9H1E3_9RHOB</name>
<dbReference type="InterPro" id="IPR050984">
    <property type="entry name" value="Gfo/Idh/MocA_domain"/>
</dbReference>
<dbReference type="GO" id="GO:0000166">
    <property type="term" value="F:nucleotide binding"/>
    <property type="evidence" value="ECO:0007669"/>
    <property type="project" value="InterPro"/>
</dbReference>
<feature type="domain" description="Gfo/Idh/MocA-like oxidoreductase N-terminal" evidence="4">
    <location>
        <begin position="4"/>
        <end position="122"/>
    </location>
</feature>
<dbReference type="InterPro" id="IPR023210">
    <property type="entry name" value="NADP_OxRdtase_dom"/>
</dbReference>
<keyword evidence="2" id="KW-0560">Oxidoreductase</keyword>
<dbReference type="Gene3D" id="3.20.20.100">
    <property type="entry name" value="NADP-dependent oxidoreductase domain"/>
    <property type="match status" value="1"/>
</dbReference>
<organism evidence="6 7">
    <name type="scientific">Candidatus Rhodobacter oscarellae</name>
    <dbReference type="NCBI Taxonomy" id="1675527"/>
    <lineage>
        <taxon>Bacteria</taxon>
        <taxon>Pseudomonadati</taxon>
        <taxon>Pseudomonadota</taxon>
        <taxon>Alphaproteobacteria</taxon>
        <taxon>Rhodobacterales</taxon>
        <taxon>Rhodobacter group</taxon>
        <taxon>Rhodobacter</taxon>
    </lineage>
</organism>
<feature type="domain" description="NADP-dependent oxidoreductase" evidence="3">
    <location>
        <begin position="399"/>
        <end position="663"/>
    </location>
</feature>
<dbReference type="Pfam" id="PF22725">
    <property type="entry name" value="GFO_IDH_MocA_C3"/>
    <property type="match status" value="1"/>
</dbReference>
<dbReference type="PANTHER" id="PTHR22604:SF105">
    <property type="entry name" value="TRANS-1,2-DIHYDROBENZENE-1,2-DIOL DEHYDROGENASE"/>
    <property type="match status" value="1"/>
</dbReference>
<dbReference type="PANTHER" id="PTHR22604">
    <property type="entry name" value="OXIDOREDUCTASES"/>
    <property type="match status" value="1"/>
</dbReference>
<evidence type="ECO:0000259" key="3">
    <source>
        <dbReference type="Pfam" id="PF00248"/>
    </source>
</evidence>
<dbReference type="InterPro" id="IPR036812">
    <property type="entry name" value="NAD(P)_OxRdtase_dom_sf"/>
</dbReference>
<dbReference type="Proteomes" id="UP000037178">
    <property type="component" value="Unassembled WGS sequence"/>
</dbReference>
<proteinExistence type="inferred from homology"/>
<dbReference type="STRING" id="1675527.AIOL_004545"/>
<dbReference type="InterPro" id="IPR000683">
    <property type="entry name" value="Gfo/Idh/MocA-like_OxRdtase_N"/>
</dbReference>
<dbReference type="PATRIC" id="fig|1675527.3.peg.4754"/>
<dbReference type="Pfam" id="PF00248">
    <property type="entry name" value="Aldo_ket_red"/>
    <property type="match status" value="1"/>
</dbReference>
<dbReference type="InterPro" id="IPR055170">
    <property type="entry name" value="GFO_IDH_MocA-like_dom"/>
</dbReference>
<evidence type="ECO:0000256" key="1">
    <source>
        <dbReference type="ARBA" id="ARBA00010928"/>
    </source>
</evidence>
<dbReference type="OrthoDB" id="9815825at2"/>
<dbReference type="GO" id="GO:0016491">
    <property type="term" value="F:oxidoreductase activity"/>
    <property type="evidence" value="ECO:0007669"/>
    <property type="project" value="UniProtKB-KW"/>
</dbReference>
<dbReference type="Gene3D" id="3.40.50.720">
    <property type="entry name" value="NAD(P)-binding Rossmann-like Domain"/>
    <property type="match status" value="1"/>
</dbReference>
<evidence type="ECO:0000259" key="4">
    <source>
        <dbReference type="Pfam" id="PF01408"/>
    </source>
</evidence>
<protein>
    <submittedName>
        <fullName evidence="6">Putative oxidoreductase</fullName>
    </submittedName>
</protein>
<comment type="similarity">
    <text evidence="1">Belongs to the Gfo/Idh/MocA family.</text>
</comment>